<dbReference type="Pfam" id="PF13181">
    <property type="entry name" value="TPR_8"/>
    <property type="match status" value="1"/>
</dbReference>
<evidence type="ECO:0000313" key="3">
    <source>
        <dbReference type="Proteomes" id="UP000253319"/>
    </source>
</evidence>
<dbReference type="InterPro" id="IPR011990">
    <property type="entry name" value="TPR-like_helical_dom_sf"/>
</dbReference>
<evidence type="ECO:0000313" key="2">
    <source>
        <dbReference type="EMBL" id="RBA29972.1"/>
    </source>
</evidence>
<dbReference type="SUPFAM" id="SSF48452">
    <property type="entry name" value="TPR-like"/>
    <property type="match status" value="2"/>
</dbReference>
<dbReference type="OrthoDB" id="1522549at2"/>
<gene>
    <name evidence="2" type="ORF">DPN68_00810</name>
</gene>
<dbReference type="Gene3D" id="1.25.40.10">
    <property type="entry name" value="Tetratricopeptide repeat domain"/>
    <property type="match status" value="3"/>
</dbReference>
<protein>
    <submittedName>
        <fullName evidence="2">Gliding motility protein</fullName>
    </submittedName>
</protein>
<dbReference type="EMBL" id="QLST01000001">
    <property type="protein sequence ID" value="RBA29972.1"/>
    <property type="molecule type" value="Genomic_DNA"/>
</dbReference>
<feature type="coiled-coil region" evidence="1">
    <location>
        <begin position="407"/>
        <end position="439"/>
    </location>
</feature>
<organism evidence="2 3">
    <name type="scientific">Flavobacterium tibetense</name>
    <dbReference type="NCBI Taxonomy" id="2233533"/>
    <lineage>
        <taxon>Bacteria</taxon>
        <taxon>Pseudomonadati</taxon>
        <taxon>Bacteroidota</taxon>
        <taxon>Flavobacteriia</taxon>
        <taxon>Flavobacteriales</taxon>
        <taxon>Flavobacteriaceae</taxon>
        <taxon>Flavobacterium</taxon>
    </lineage>
</organism>
<evidence type="ECO:0000256" key="1">
    <source>
        <dbReference type="SAM" id="Coils"/>
    </source>
</evidence>
<comment type="caution">
    <text evidence="2">The sequence shown here is derived from an EMBL/GenBank/DDBJ whole genome shotgun (WGS) entry which is preliminary data.</text>
</comment>
<reference evidence="2 3" key="1">
    <citation type="submission" date="2018-06" db="EMBL/GenBank/DDBJ databases">
        <title>Flavobacterium tibetense sp. nov., isolated from a wetland YonghuCo on Tibetan Plateau.</title>
        <authorList>
            <person name="Xing P."/>
            <person name="Phurbu D."/>
            <person name="Lu H."/>
        </authorList>
    </citation>
    <scope>NUCLEOTIDE SEQUENCE [LARGE SCALE GENOMIC DNA]</scope>
    <source>
        <strain evidence="2 3">YH5</strain>
    </source>
</reference>
<proteinExistence type="predicted"/>
<dbReference type="AlphaFoldDB" id="A0A365P5Y2"/>
<sequence length="861" mass="99964">MIACSVKKDRFVNRNFHAVTTEYNVLFNGYEALDAGVVDLVATYKDNFWEILPVERMPDVEENLLPGEAKNPNFKRAEDKAVKAIQKHSMNIAGNEKNPQMDEAYLLLGKARYYDNRFIPALEALNYILYKYPQSDKIYHAKVWREKVNIRLENNDVAIKNLKRLLDNNQIDGQDLADANAMLTQAYINTGSNDSAIATIKIAKEATKSKEERARYLFILGQLYESFAYNDSAFVAYQQVIDMNRKAPRRYVIHAHAKQAAQFDYNNGDTLAFSTKFNELIADRENRPFLDVLYHQKGLFYDKMNLDEQAKKYYNKSIKSFTNDGYLISSNYRNLGEIHFDNAEYKKAGMYYDSTLLRLNERTREYRQIKKKRDNLEEVIKYEEIAKANDSILSIVAMNDKARIMYFENYIEKLKIQDAEKERLAKEKAEKEANILANTSPGGINPPTGGNIPPGKILSQSADIVPLDKPQSGPKNANQSAFYFYNPVTVNYGKREFISKWGNRQLVENWRVAASTKNTFSAMDANENDLDDTDDKEDIVENPLYNVDYYLTQIPTDTNVIDSLGIDRNLAYYQLGLIYKEKFKEYQLAANRFEQLLKNKPEEKLVLPTKYNLFKIYEIIDPSKAKMYKEQILNEYPDSRYAQIIQHPQLSVSDNESPDLVYNRLYKSLQENKVKEVFEEVTVRIEQYFGDEMLPKFEMLRAAAIGRLNGLDEYKAALNWVAVNYPNKPEGKQAEIMLTKEIPAIEALQLGATEVSSWKLVFPKENLNEKDKKQLVEKLNLYLKDSQRRELKISEDLYTINKDFIVLHGFIDDGTAFSALTLLREYKNYKVKDEVYIISAEDYKVIQMKKQFDDWKKLNKK</sequence>
<name>A0A365P5Y2_9FLAO</name>
<keyword evidence="1" id="KW-0175">Coiled coil</keyword>
<accession>A0A365P5Y2</accession>
<dbReference type="InterPro" id="IPR019734">
    <property type="entry name" value="TPR_rpt"/>
</dbReference>
<dbReference type="Proteomes" id="UP000253319">
    <property type="component" value="Unassembled WGS sequence"/>
</dbReference>
<keyword evidence="3" id="KW-1185">Reference proteome</keyword>